<evidence type="ECO:0000313" key="3">
    <source>
        <dbReference type="EMBL" id="KAF2795434.1"/>
    </source>
</evidence>
<keyword evidence="4" id="KW-1185">Reference proteome</keyword>
<keyword evidence="2" id="KW-0812">Transmembrane</keyword>
<dbReference type="EMBL" id="MU001859">
    <property type="protein sequence ID" value="KAF2795434.1"/>
    <property type="molecule type" value="Genomic_DNA"/>
</dbReference>
<gene>
    <name evidence="3" type="ORF">K505DRAFT_273273</name>
</gene>
<sequence length="731" mass="81133">MTTRLPANPDDDVYTGIWINRSFGSTYGATLTLDRQTGGLLIAFLALYVGTAGRSFWKIVSFILHFICSSYEPSDSTYHQRQAILRNSQSAPSAAINLIQATIAWKKPARRIYSRILPVLTASLAVSAGFAAAGIFSSRVTTNTANEVLIPGKVCGEVTKSPNDLPFMFDRASKLTKYLTYALQCYQKTKNSRSANCQTFVQPELIYTVDSNASCPFSNEMCVTAFRNLFLDTGYLDSVSDLGLNEGPRFLVRSTRHCAPLHTRSYSRLHTDLQDPSTQFMRYYYGNATLFRPSSDEDAFVYQVRVNESQSFSSSSMFRSKMDTYGLGALYTSPNERVLFTPIPQLDRTDARVSLLFLESSGILYINETADPWFAATTLGTMNADIEDAISGIKEYYVADEPAGVLGCATQRYYCNPDMPEDRRCVNSLGPSDLDLLSDLWPDETERAIMRGTIAPIHTDAASYPEAFYLAASLPALLTTFTLLGPWQTDAIPSNRWQHEMEYTFQASLASLQSSLVEDAMGDPLVGGDICRESNEKCIKTCKSQKIRSSRYYSFSILGMSVILFAGGFIMLLGLFLEDLAQWTSKFGSLRNGRNTYARLEWQANSTLQLQRLAHESLGLGTWSKATDSVPITKSAELLGVLDITDPKHPRLISPHFMDTKSSNDEGYEAQSGCDDKSPSISRRNSVRSGDCRKTPQSPDIELSHIDVNQPSPSSFRLGPTYTQVPSSDRI</sequence>
<evidence type="ECO:0000256" key="2">
    <source>
        <dbReference type="SAM" id="Phobius"/>
    </source>
</evidence>
<protein>
    <submittedName>
        <fullName evidence="3">Uncharacterized protein</fullName>
    </submittedName>
</protein>
<organism evidence="3 4">
    <name type="scientific">Melanomma pulvis-pyrius CBS 109.77</name>
    <dbReference type="NCBI Taxonomy" id="1314802"/>
    <lineage>
        <taxon>Eukaryota</taxon>
        <taxon>Fungi</taxon>
        <taxon>Dikarya</taxon>
        <taxon>Ascomycota</taxon>
        <taxon>Pezizomycotina</taxon>
        <taxon>Dothideomycetes</taxon>
        <taxon>Pleosporomycetidae</taxon>
        <taxon>Pleosporales</taxon>
        <taxon>Melanommataceae</taxon>
        <taxon>Melanomma</taxon>
    </lineage>
</organism>
<accession>A0A6A6XH03</accession>
<feature type="compositionally biased region" description="Polar residues" evidence="1">
    <location>
        <begin position="679"/>
        <end position="688"/>
    </location>
</feature>
<feature type="region of interest" description="Disordered" evidence="1">
    <location>
        <begin position="657"/>
        <end position="731"/>
    </location>
</feature>
<evidence type="ECO:0000313" key="4">
    <source>
        <dbReference type="Proteomes" id="UP000799757"/>
    </source>
</evidence>
<keyword evidence="2" id="KW-0472">Membrane</keyword>
<feature type="transmembrane region" description="Helical" evidence="2">
    <location>
        <begin position="552"/>
        <end position="577"/>
    </location>
</feature>
<feature type="transmembrane region" description="Helical" evidence="2">
    <location>
        <begin position="116"/>
        <end position="136"/>
    </location>
</feature>
<dbReference type="OrthoDB" id="3540210at2759"/>
<reference evidence="3" key="1">
    <citation type="journal article" date="2020" name="Stud. Mycol.">
        <title>101 Dothideomycetes genomes: a test case for predicting lifestyles and emergence of pathogens.</title>
        <authorList>
            <person name="Haridas S."/>
            <person name="Albert R."/>
            <person name="Binder M."/>
            <person name="Bloem J."/>
            <person name="Labutti K."/>
            <person name="Salamov A."/>
            <person name="Andreopoulos B."/>
            <person name="Baker S."/>
            <person name="Barry K."/>
            <person name="Bills G."/>
            <person name="Bluhm B."/>
            <person name="Cannon C."/>
            <person name="Castanera R."/>
            <person name="Culley D."/>
            <person name="Daum C."/>
            <person name="Ezra D."/>
            <person name="Gonzalez J."/>
            <person name="Henrissat B."/>
            <person name="Kuo A."/>
            <person name="Liang C."/>
            <person name="Lipzen A."/>
            <person name="Lutzoni F."/>
            <person name="Magnuson J."/>
            <person name="Mondo S."/>
            <person name="Nolan M."/>
            <person name="Ohm R."/>
            <person name="Pangilinan J."/>
            <person name="Park H.-J."/>
            <person name="Ramirez L."/>
            <person name="Alfaro M."/>
            <person name="Sun H."/>
            <person name="Tritt A."/>
            <person name="Yoshinaga Y."/>
            <person name="Zwiers L.-H."/>
            <person name="Turgeon B."/>
            <person name="Goodwin S."/>
            <person name="Spatafora J."/>
            <person name="Crous P."/>
            <person name="Grigoriev I."/>
        </authorList>
    </citation>
    <scope>NUCLEOTIDE SEQUENCE</scope>
    <source>
        <strain evidence="3">CBS 109.77</strain>
    </source>
</reference>
<feature type="transmembrane region" description="Helical" evidence="2">
    <location>
        <begin position="38"/>
        <end position="57"/>
    </location>
</feature>
<evidence type="ECO:0000256" key="1">
    <source>
        <dbReference type="SAM" id="MobiDB-lite"/>
    </source>
</evidence>
<keyword evidence="2" id="KW-1133">Transmembrane helix</keyword>
<dbReference type="AlphaFoldDB" id="A0A6A6XH03"/>
<dbReference type="Proteomes" id="UP000799757">
    <property type="component" value="Unassembled WGS sequence"/>
</dbReference>
<feature type="compositionally biased region" description="Polar residues" evidence="1">
    <location>
        <begin position="707"/>
        <end position="731"/>
    </location>
</feature>
<proteinExistence type="predicted"/>
<name>A0A6A6XH03_9PLEO</name>